<reference evidence="1" key="1">
    <citation type="submission" date="2018-10" db="EMBL/GenBank/DDBJ databases">
        <title>Hidden diversity of soil giant viruses.</title>
        <authorList>
            <person name="Schulz F."/>
            <person name="Alteio L."/>
            <person name="Goudeau D."/>
            <person name="Ryan E.M."/>
            <person name="Malmstrom R.R."/>
            <person name="Blanchard J."/>
            <person name="Woyke T."/>
        </authorList>
    </citation>
    <scope>NUCLEOTIDE SEQUENCE</scope>
    <source>
        <strain evidence="1">HYV1</strain>
    </source>
</reference>
<protein>
    <submittedName>
        <fullName evidence="1">Uncharacterized protein</fullName>
    </submittedName>
</protein>
<sequence>MNLFMLDLWNIFSWNGAKPSLTRGFDRLRNSVRNPL</sequence>
<organism evidence="1">
    <name type="scientific">Hyperionvirus sp</name>
    <dbReference type="NCBI Taxonomy" id="2487770"/>
    <lineage>
        <taxon>Viruses</taxon>
        <taxon>Varidnaviria</taxon>
        <taxon>Bamfordvirae</taxon>
        <taxon>Nucleocytoviricota</taxon>
        <taxon>Megaviricetes</taxon>
        <taxon>Imitervirales</taxon>
        <taxon>Mimiviridae</taxon>
        <taxon>Klosneuvirinae</taxon>
    </lineage>
</organism>
<gene>
    <name evidence="1" type="ORF">Hyperionvirus14_34</name>
</gene>
<evidence type="ECO:0000313" key="1">
    <source>
        <dbReference type="EMBL" id="AYV83945.1"/>
    </source>
</evidence>
<proteinExistence type="predicted"/>
<dbReference type="EMBL" id="MK072396">
    <property type="protein sequence ID" value="AYV83945.1"/>
    <property type="molecule type" value="Genomic_DNA"/>
</dbReference>
<accession>A0A3G5A9P1</accession>
<name>A0A3G5A9P1_9VIRU</name>